<sequence>MNKILWGEYTKTLYKKILLKKYIHSTRDEHKKHLLESIDLKAINTGCPTMWKLTLEHCAKIPTKKAKAVILTLMDSSVNLKLDQQLINLLINNYSEVFLASRFEGYGVF</sequence>
<accession>D3AE61</accession>
<dbReference type="EMBL" id="ACIO01000142">
    <property type="protein sequence ID" value="EFC99896.1"/>
    <property type="molecule type" value="Genomic_DNA"/>
</dbReference>
<evidence type="ECO:0000313" key="3">
    <source>
        <dbReference type="Proteomes" id="UP000004968"/>
    </source>
</evidence>
<feature type="domain" description="Polysaccharide pyruvyl transferase" evidence="1">
    <location>
        <begin position="7"/>
        <end position="97"/>
    </location>
</feature>
<name>D3AE61_9FIRM</name>
<organism evidence="2 3">
    <name type="scientific">Hungatella hathewayi DSM 13479</name>
    <dbReference type="NCBI Taxonomy" id="566550"/>
    <lineage>
        <taxon>Bacteria</taxon>
        <taxon>Bacillati</taxon>
        <taxon>Bacillota</taxon>
        <taxon>Clostridia</taxon>
        <taxon>Lachnospirales</taxon>
        <taxon>Lachnospiraceae</taxon>
        <taxon>Hungatella</taxon>
    </lineage>
</organism>
<comment type="caution">
    <text evidence="2">The sequence shown here is derived from an EMBL/GenBank/DDBJ whole genome shotgun (WGS) entry which is preliminary data.</text>
</comment>
<dbReference type="InterPro" id="IPR007345">
    <property type="entry name" value="Polysacch_pyruvyl_Trfase"/>
</dbReference>
<proteinExistence type="predicted"/>
<reference evidence="2 3" key="1">
    <citation type="submission" date="2010-01" db="EMBL/GenBank/DDBJ databases">
        <authorList>
            <person name="Weinstock G."/>
            <person name="Sodergren E."/>
            <person name="Clifton S."/>
            <person name="Fulton L."/>
            <person name="Fulton B."/>
            <person name="Courtney L."/>
            <person name="Fronick C."/>
            <person name="Harrison M."/>
            <person name="Strong C."/>
            <person name="Farmer C."/>
            <person name="Delahaunty K."/>
            <person name="Markovic C."/>
            <person name="Hall O."/>
            <person name="Minx P."/>
            <person name="Tomlinson C."/>
            <person name="Mitreva M."/>
            <person name="Nelson J."/>
            <person name="Hou S."/>
            <person name="Wollam A."/>
            <person name="Pepin K.H."/>
            <person name="Johnson M."/>
            <person name="Bhonagiri V."/>
            <person name="Nash W.E."/>
            <person name="Warren W."/>
            <person name="Chinwalla A."/>
            <person name="Mardis E.R."/>
            <person name="Wilson R.K."/>
        </authorList>
    </citation>
    <scope>NUCLEOTIDE SEQUENCE [LARGE SCALE GENOMIC DNA]</scope>
    <source>
        <strain evidence="2 3">DSM 13479</strain>
    </source>
</reference>
<protein>
    <recommendedName>
        <fullName evidence="1">Polysaccharide pyruvyl transferase domain-containing protein</fullName>
    </recommendedName>
</protein>
<evidence type="ECO:0000313" key="2">
    <source>
        <dbReference type="EMBL" id="EFC99896.1"/>
    </source>
</evidence>
<dbReference type="HOGENOM" id="CLU_2180248_0_0_9"/>
<dbReference type="AlphaFoldDB" id="D3AE61"/>
<dbReference type="RefSeq" id="WP_006772420.1">
    <property type="nucleotide sequence ID" value="NZ_GG667630.1"/>
</dbReference>
<gene>
    <name evidence="2" type="ORF">CLOSTHATH_01891</name>
</gene>
<dbReference type="Proteomes" id="UP000004968">
    <property type="component" value="Unassembled WGS sequence"/>
</dbReference>
<dbReference type="Pfam" id="PF04230">
    <property type="entry name" value="PS_pyruv_trans"/>
    <property type="match status" value="1"/>
</dbReference>
<evidence type="ECO:0000259" key="1">
    <source>
        <dbReference type="Pfam" id="PF04230"/>
    </source>
</evidence>